<reference evidence="2" key="1">
    <citation type="journal article" date="2023" name="Front. Plant Sci.">
        <title>Chromosomal-level genome assembly of Melastoma candidum provides insights into trichome evolution.</title>
        <authorList>
            <person name="Zhong Y."/>
            <person name="Wu W."/>
            <person name="Sun C."/>
            <person name="Zou P."/>
            <person name="Liu Y."/>
            <person name="Dai S."/>
            <person name="Zhou R."/>
        </authorList>
    </citation>
    <scope>NUCLEOTIDE SEQUENCE [LARGE SCALE GENOMIC DNA]</scope>
</reference>
<comment type="caution">
    <text evidence="1">The sequence shown here is derived from an EMBL/GenBank/DDBJ whole genome shotgun (WGS) entry which is preliminary data.</text>
</comment>
<dbReference type="Proteomes" id="UP001057402">
    <property type="component" value="Chromosome 4"/>
</dbReference>
<name>A0ACB9R2C6_9MYRT</name>
<evidence type="ECO:0000313" key="1">
    <source>
        <dbReference type="EMBL" id="KAI4371809.1"/>
    </source>
</evidence>
<gene>
    <name evidence="1" type="ORF">MLD38_010113</name>
</gene>
<sequence length="479" mass="54498">MGKGKGKEVFPIRAKLTTPLLFRSKLLCFSFLYLSLSLILSLLYSSSLSPARCLSFLSVSLSSSSSPFLPLPDDNPLFPYPPSYGQHKYSLPSRLPSSSCSSVLEFSEYGEAARDIGELCRNMTLADRGRLRYMEGKGVSFGGNVSFGRRLSYFDRSRGGVAEIPCGFFKEFPISDNNRKAMERCDGVVVVSAILNDHDKVRQPRGLGYHTLANVCFYMFVDDITLKQFVRQNLISLNSKEYTIGVWRIVRVSTEELYESPAMNGVIPKYLVHRLFPNTKLSVWIDAKLQLLVDPLLLLHSLVLREGADMAISRHPFYIHTMEEAVATARWKKWDVKSVREQMESYCENGLRPWSSNKHPYPSDVPDSALILRRHTAATNHFSCLLFNELEGFNPRDQLAFAFVRDRMNPKLRLNMFDEEVFEQVTMEFRHNLKRVDSTSQGKGKGQRRTGGRSHSYGDVFVNDTCCSRCRGYLSVMWG</sequence>
<protein>
    <submittedName>
        <fullName evidence="1">Uncharacterized protein</fullName>
    </submittedName>
</protein>
<keyword evidence="2" id="KW-1185">Reference proteome</keyword>
<organism evidence="1 2">
    <name type="scientific">Melastoma candidum</name>
    <dbReference type="NCBI Taxonomy" id="119954"/>
    <lineage>
        <taxon>Eukaryota</taxon>
        <taxon>Viridiplantae</taxon>
        <taxon>Streptophyta</taxon>
        <taxon>Embryophyta</taxon>
        <taxon>Tracheophyta</taxon>
        <taxon>Spermatophyta</taxon>
        <taxon>Magnoliopsida</taxon>
        <taxon>eudicotyledons</taxon>
        <taxon>Gunneridae</taxon>
        <taxon>Pentapetalae</taxon>
        <taxon>rosids</taxon>
        <taxon>malvids</taxon>
        <taxon>Myrtales</taxon>
        <taxon>Melastomataceae</taxon>
        <taxon>Melastomatoideae</taxon>
        <taxon>Melastomateae</taxon>
        <taxon>Melastoma</taxon>
    </lineage>
</organism>
<accession>A0ACB9R2C6</accession>
<dbReference type="EMBL" id="CM042883">
    <property type="protein sequence ID" value="KAI4371809.1"/>
    <property type="molecule type" value="Genomic_DNA"/>
</dbReference>
<proteinExistence type="predicted"/>
<evidence type="ECO:0000313" key="2">
    <source>
        <dbReference type="Proteomes" id="UP001057402"/>
    </source>
</evidence>